<comment type="similarity">
    <text evidence="1">Belongs to the carbon-nitrogen hydrolase superfamily. NIT1/NIT2 family.</text>
</comment>
<evidence type="ECO:0000259" key="7">
    <source>
        <dbReference type="PROSITE" id="PS50263"/>
    </source>
</evidence>
<proteinExistence type="inferred from homology"/>
<evidence type="ECO:0000256" key="2">
    <source>
        <dbReference type="ARBA" id="ARBA00022801"/>
    </source>
</evidence>
<dbReference type="CDD" id="cd07572">
    <property type="entry name" value="nit"/>
    <property type="match status" value="1"/>
</dbReference>
<dbReference type="SUPFAM" id="SSF56317">
    <property type="entry name" value="Carbon-nitrogen hydrolase"/>
    <property type="match status" value="1"/>
</dbReference>
<dbReference type="GO" id="GO:0050152">
    <property type="term" value="F:omega-amidase activity"/>
    <property type="evidence" value="ECO:0007669"/>
    <property type="project" value="UniProtKB-EC"/>
</dbReference>
<dbReference type="EC" id="3.5.1.3" evidence="4"/>
<dbReference type="EMBL" id="JBAMIC010000007">
    <property type="protein sequence ID" value="KAK7106654.1"/>
    <property type="molecule type" value="Genomic_DNA"/>
</dbReference>
<dbReference type="AlphaFoldDB" id="A0AAN9GG74"/>
<dbReference type="PROSITE" id="PS50263">
    <property type="entry name" value="CN_HYDROLASE"/>
    <property type="match status" value="1"/>
</dbReference>
<dbReference type="InterPro" id="IPR036526">
    <property type="entry name" value="C-N_Hydrolase_sf"/>
</dbReference>
<comment type="caution">
    <text evidence="8">The sequence shown here is derived from an EMBL/GenBank/DDBJ whole genome shotgun (WGS) entry which is preliminary data.</text>
</comment>
<dbReference type="Proteomes" id="UP001374579">
    <property type="component" value="Unassembled WGS sequence"/>
</dbReference>
<dbReference type="Pfam" id="PF00795">
    <property type="entry name" value="CN_hydrolase"/>
    <property type="match status" value="1"/>
</dbReference>
<evidence type="ECO:0000256" key="5">
    <source>
        <dbReference type="ARBA" id="ARBA00041576"/>
    </source>
</evidence>
<evidence type="ECO:0000313" key="9">
    <source>
        <dbReference type="Proteomes" id="UP001374579"/>
    </source>
</evidence>
<dbReference type="GO" id="GO:0006541">
    <property type="term" value="P:glutamine metabolic process"/>
    <property type="evidence" value="ECO:0007669"/>
    <property type="project" value="TreeGrafter"/>
</dbReference>
<keyword evidence="9" id="KW-1185">Reference proteome</keyword>
<evidence type="ECO:0000256" key="3">
    <source>
        <dbReference type="ARBA" id="ARBA00036637"/>
    </source>
</evidence>
<dbReference type="InterPro" id="IPR045254">
    <property type="entry name" value="Nit1/2_C-N_Hydrolase"/>
</dbReference>
<protein>
    <recommendedName>
        <fullName evidence="4">omega-amidase</fullName>
        <ecNumber evidence="4">3.5.1.3</ecNumber>
    </recommendedName>
    <alternativeName>
        <fullName evidence="5">Nitrilase homolog 2</fullName>
    </alternativeName>
</protein>
<dbReference type="GO" id="GO:0006528">
    <property type="term" value="P:asparagine metabolic process"/>
    <property type="evidence" value="ECO:0007669"/>
    <property type="project" value="TreeGrafter"/>
</dbReference>
<dbReference type="Gene3D" id="3.60.110.10">
    <property type="entry name" value="Carbon-nitrogen hydrolase"/>
    <property type="match status" value="1"/>
</dbReference>
<evidence type="ECO:0000256" key="1">
    <source>
        <dbReference type="ARBA" id="ARBA00010613"/>
    </source>
</evidence>
<dbReference type="InterPro" id="IPR003010">
    <property type="entry name" value="C-N_Hydrolase"/>
</dbReference>
<accession>A0AAN9GG74</accession>
<organism evidence="8 9">
    <name type="scientific">Littorina saxatilis</name>
    <dbReference type="NCBI Taxonomy" id="31220"/>
    <lineage>
        <taxon>Eukaryota</taxon>
        <taxon>Metazoa</taxon>
        <taxon>Spiralia</taxon>
        <taxon>Lophotrochozoa</taxon>
        <taxon>Mollusca</taxon>
        <taxon>Gastropoda</taxon>
        <taxon>Caenogastropoda</taxon>
        <taxon>Littorinimorpha</taxon>
        <taxon>Littorinoidea</taxon>
        <taxon>Littorinidae</taxon>
        <taxon>Littorina</taxon>
    </lineage>
</organism>
<gene>
    <name evidence="8" type="ORF">V1264_017884</name>
</gene>
<dbReference type="PANTHER" id="PTHR23088:SF30">
    <property type="entry name" value="OMEGA-AMIDASE NIT2"/>
    <property type="match status" value="1"/>
</dbReference>
<reference evidence="8 9" key="1">
    <citation type="submission" date="2024-02" db="EMBL/GenBank/DDBJ databases">
        <title>Chromosome-scale genome assembly of the rough periwinkle Littorina saxatilis.</title>
        <authorList>
            <person name="De Jode A."/>
            <person name="Faria R."/>
            <person name="Formenti G."/>
            <person name="Sims Y."/>
            <person name="Smith T.P."/>
            <person name="Tracey A."/>
            <person name="Wood J.M.D."/>
            <person name="Zagrodzka Z.B."/>
            <person name="Johannesson K."/>
            <person name="Butlin R.K."/>
            <person name="Leder E.H."/>
        </authorList>
    </citation>
    <scope>NUCLEOTIDE SEQUENCE [LARGE SCALE GENOMIC DNA]</scope>
    <source>
        <strain evidence="8">Snail1</strain>
        <tissue evidence="8">Muscle</tissue>
    </source>
</reference>
<comment type="catalytic activity">
    <reaction evidence="6">
        <text>2-oxosuccinamate + H2O = oxaloacetate + NH4(+)</text>
        <dbReference type="Rhea" id="RHEA:59412"/>
        <dbReference type="ChEBI" id="CHEBI:15377"/>
        <dbReference type="ChEBI" id="CHEBI:16452"/>
        <dbReference type="ChEBI" id="CHEBI:28938"/>
        <dbReference type="ChEBI" id="CHEBI:57735"/>
        <dbReference type="EC" id="3.5.1.3"/>
    </reaction>
    <physiologicalReaction direction="left-to-right" evidence="6">
        <dbReference type="Rhea" id="RHEA:59413"/>
    </physiologicalReaction>
</comment>
<sequence length="320" mass="35385">MKNYESCRSRRADLADEYFFPFDCFGTALERRAMATKFKLALVQLAVGASKGDNIARAVAMVKQAAAAGAQMVALPECFNSPYGTNYFPEYAEPIPGPCTDALAKAAKDNSVFLIGGSIPEKASDGKLYNTSTIYSPEGTMIGVHRKIHLFDIDVPGKIRFQESESLTPGNTFTCFKTPYCDVGVAICYDIRFAELAQVYAQRGCKLLVYPGAFNMTTGPAHWEALQKGRALDNQLYVATVSPARDESASYVAWGHSTVVSPWGEIVATTEHEEKIVYADIDMARVEEVRTMVPLRNQRRHDLYKVVDLTQTSETDKIQK</sequence>
<evidence type="ECO:0000256" key="6">
    <source>
        <dbReference type="ARBA" id="ARBA00048745"/>
    </source>
</evidence>
<name>A0AAN9GG74_9CAEN</name>
<dbReference type="PANTHER" id="PTHR23088">
    <property type="entry name" value="NITRILASE-RELATED"/>
    <property type="match status" value="1"/>
</dbReference>
<dbReference type="GO" id="GO:0005739">
    <property type="term" value="C:mitochondrion"/>
    <property type="evidence" value="ECO:0007669"/>
    <property type="project" value="TreeGrafter"/>
</dbReference>
<dbReference type="GO" id="GO:0006107">
    <property type="term" value="P:oxaloacetate metabolic process"/>
    <property type="evidence" value="ECO:0007669"/>
    <property type="project" value="TreeGrafter"/>
</dbReference>
<evidence type="ECO:0000256" key="4">
    <source>
        <dbReference type="ARBA" id="ARBA00039118"/>
    </source>
</evidence>
<evidence type="ECO:0000313" key="8">
    <source>
        <dbReference type="EMBL" id="KAK7106654.1"/>
    </source>
</evidence>
<comment type="catalytic activity">
    <reaction evidence="3">
        <text>2-oxoglutaramate + H2O = 2-oxoglutarate + NH4(+)</text>
        <dbReference type="Rhea" id="RHEA:32963"/>
        <dbReference type="ChEBI" id="CHEBI:15377"/>
        <dbReference type="ChEBI" id="CHEBI:16769"/>
        <dbReference type="ChEBI" id="CHEBI:16810"/>
        <dbReference type="ChEBI" id="CHEBI:28938"/>
        <dbReference type="EC" id="3.5.1.3"/>
    </reaction>
    <physiologicalReaction direction="left-to-right" evidence="3">
        <dbReference type="Rhea" id="RHEA:32964"/>
    </physiologicalReaction>
</comment>
<dbReference type="FunFam" id="3.60.110.10:FF:000002">
    <property type="entry name" value="Nitrilase family member 2"/>
    <property type="match status" value="1"/>
</dbReference>
<keyword evidence="2" id="KW-0378">Hydrolase</keyword>
<feature type="domain" description="CN hydrolase" evidence="7">
    <location>
        <begin position="38"/>
        <end position="283"/>
    </location>
</feature>